<keyword evidence="9" id="KW-0067">ATP-binding</keyword>
<protein>
    <recommendedName>
        <fullName evidence="2">histidine kinase</fullName>
        <ecNumber evidence="2">2.7.13.3</ecNumber>
    </recommendedName>
</protein>
<evidence type="ECO:0000256" key="10">
    <source>
        <dbReference type="ARBA" id="ARBA00022991"/>
    </source>
</evidence>
<keyword evidence="8 15" id="KW-0418">Kinase</keyword>
<dbReference type="Gene3D" id="3.30.450.40">
    <property type="match status" value="1"/>
</dbReference>
<evidence type="ECO:0000256" key="11">
    <source>
        <dbReference type="ARBA" id="ARBA00023170"/>
    </source>
</evidence>
<dbReference type="SUPFAM" id="SSF55785">
    <property type="entry name" value="PYP-like sensor domain (PAS domain)"/>
    <property type="match status" value="1"/>
</dbReference>
<dbReference type="InterPro" id="IPR013654">
    <property type="entry name" value="PAS_2"/>
</dbReference>
<keyword evidence="10" id="KW-0157">Chromophore</keyword>
<dbReference type="InterPro" id="IPR035965">
    <property type="entry name" value="PAS-like_dom_sf"/>
</dbReference>
<dbReference type="SMART" id="SM00911">
    <property type="entry name" value="HWE_HK"/>
    <property type="match status" value="1"/>
</dbReference>
<dbReference type="Gene3D" id="3.30.565.10">
    <property type="entry name" value="Histidine kinase-like ATPase, C-terminal domain"/>
    <property type="match status" value="1"/>
</dbReference>
<evidence type="ECO:0000259" key="14">
    <source>
        <dbReference type="PROSITE" id="PS50110"/>
    </source>
</evidence>
<dbReference type="InterPro" id="IPR036890">
    <property type="entry name" value="HATPase_C_sf"/>
</dbReference>
<dbReference type="Pfam" id="PF01590">
    <property type="entry name" value="GAF"/>
    <property type="match status" value="1"/>
</dbReference>
<evidence type="ECO:0000256" key="9">
    <source>
        <dbReference type="ARBA" id="ARBA00022840"/>
    </source>
</evidence>
<dbReference type="PRINTS" id="PR01033">
    <property type="entry name" value="PHYTOCHROME"/>
</dbReference>
<evidence type="ECO:0000313" key="16">
    <source>
        <dbReference type="Proteomes" id="UP001160625"/>
    </source>
</evidence>
<dbReference type="InterPro" id="IPR013515">
    <property type="entry name" value="Phytochrome_cen-reg"/>
</dbReference>
<evidence type="ECO:0000256" key="8">
    <source>
        <dbReference type="ARBA" id="ARBA00022777"/>
    </source>
</evidence>
<dbReference type="Gene3D" id="3.30.450.20">
    <property type="entry name" value="PAS domain"/>
    <property type="match status" value="1"/>
</dbReference>
<dbReference type="EMBL" id="JARYGZ010000001">
    <property type="protein sequence ID" value="MDH7637192.1"/>
    <property type="molecule type" value="Genomic_DNA"/>
</dbReference>
<dbReference type="SUPFAM" id="SSF55781">
    <property type="entry name" value="GAF domain-like"/>
    <property type="match status" value="2"/>
</dbReference>
<dbReference type="SMART" id="SM00065">
    <property type="entry name" value="GAF"/>
    <property type="match status" value="1"/>
</dbReference>
<dbReference type="InterPro" id="IPR009219">
    <property type="entry name" value="Bactrphtchr_CheY"/>
</dbReference>
<comment type="caution">
    <text evidence="15">The sequence shown here is derived from an EMBL/GenBank/DDBJ whole genome shotgun (WGS) entry which is preliminary data.</text>
</comment>
<dbReference type="Gene3D" id="3.30.450.270">
    <property type="match status" value="1"/>
</dbReference>
<organism evidence="15 16">
    <name type="scientific">Sphingomonas oryzagri</name>
    <dbReference type="NCBI Taxonomy" id="3042314"/>
    <lineage>
        <taxon>Bacteria</taxon>
        <taxon>Pseudomonadati</taxon>
        <taxon>Pseudomonadota</taxon>
        <taxon>Alphaproteobacteria</taxon>
        <taxon>Sphingomonadales</taxon>
        <taxon>Sphingomonadaceae</taxon>
        <taxon>Sphingomonas</taxon>
    </lineage>
</organism>
<dbReference type="EC" id="2.7.13.3" evidence="2"/>
<dbReference type="InterPro" id="IPR011102">
    <property type="entry name" value="Sig_transdc_His_kinase_HWE"/>
</dbReference>
<dbReference type="SMART" id="SM00448">
    <property type="entry name" value="REC"/>
    <property type="match status" value="1"/>
</dbReference>
<sequence length="850" mass="92306">MTDARDLVDLTNCDREPIHIPGLIQPFGFLIALSSDWLVARTSANTAEYIGQTPETLLGRPLSDIFGAEAVHAIRNRVSLLRGADATERMFRLRIAGVEPLFDVALHLSDGGIVIEAEPCQPELGDGAGTIRSMMARLDQARTMEAFLREGARQVRALTGFDRVMVYKFDADGNGEVVAEAARSGIGSFLHLHYPHTDIPAQARALYQRNLFRIIADVGSTPVPVLPTLNERGAPLDLSLSVLRAVSPIHIEYLSNMGVGASLSISIVIDGKLWGLFACHHYAPRCPGLERRSLSELFGQMFAMKLEALERRESAAYAERAHGVSERLLVQLAGDASLRDDPAWLAETLGDAIPADGIGVVINGHIAIAGLAPDEDSFVRLTRELNRTTAGKVFATDNIAGFFPEADRWGDQAAGMLALPISRSPRDYVVLFRQEIIRTVRWAGDPYLPKEFGPNGDRLSPRRSFEAWSETVRGRSQPFTDLERQVAESLRATLIEVVLRMSDEAHAERQQAAERQELLIAELNHRVRNILSLIRGLVRQTRGSGSIDDYVTELDGRIHSLARAHNQITSDNWGPAPLRGLIETEAAAYLAGKAERVRTEGPEVLLAPTAFSTLALVLHELMTNSAKYGALSDNGHVDVRWVVDGQGWLQLDWQESGGPVVQAPTRQGFGSTIIRRSIPYDLGGEANVEYLPLGLSAHFAIPERHVTVRRVNVASVAAEAPEATATPVAGPLISGPVLLVEDSLIIAMDAEDILTRLGAESVATASSVPIALDELRHLQPTLAILDINLGSETSLPIADRLKAMGVPYLFATGYGEQAKLPDAHAEAPVLQKPYTIENVARGLGGLLSKG</sequence>
<accession>A0ABT6MW41</accession>
<dbReference type="InterPro" id="IPR016132">
    <property type="entry name" value="Phyto_chromo_attachment"/>
</dbReference>
<feature type="domain" description="Response regulatory" evidence="14">
    <location>
        <begin position="736"/>
        <end position="847"/>
    </location>
</feature>
<feature type="modified residue" description="4-aspartylphosphate" evidence="12">
    <location>
        <position position="786"/>
    </location>
</feature>
<gene>
    <name evidence="15" type="ORF">QGN17_00485</name>
</gene>
<name>A0ABT6MW41_9SPHN</name>
<dbReference type="Pfam" id="PF00360">
    <property type="entry name" value="PHY"/>
    <property type="match status" value="1"/>
</dbReference>
<proteinExistence type="predicted"/>
<dbReference type="PIRSF" id="PIRSF036397">
    <property type="entry name" value="Bactrphtchrm_rec"/>
    <property type="match status" value="1"/>
</dbReference>
<keyword evidence="6" id="KW-0808">Transferase</keyword>
<dbReference type="GO" id="GO:0016301">
    <property type="term" value="F:kinase activity"/>
    <property type="evidence" value="ECO:0007669"/>
    <property type="project" value="UniProtKB-KW"/>
</dbReference>
<dbReference type="InterPro" id="IPR011006">
    <property type="entry name" value="CheY-like_superfamily"/>
</dbReference>
<dbReference type="PROSITE" id="PS50110">
    <property type="entry name" value="RESPONSE_REGULATORY"/>
    <property type="match status" value="1"/>
</dbReference>
<keyword evidence="4 12" id="KW-0597">Phosphoprotein</keyword>
<dbReference type="Pfam" id="PF08446">
    <property type="entry name" value="PAS_2"/>
    <property type="match status" value="1"/>
</dbReference>
<dbReference type="SUPFAM" id="SSF52172">
    <property type="entry name" value="CheY-like"/>
    <property type="match status" value="1"/>
</dbReference>
<evidence type="ECO:0000256" key="12">
    <source>
        <dbReference type="PROSITE-ProRule" id="PRU00169"/>
    </source>
</evidence>
<evidence type="ECO:0000256" key="4">
    <source>
        <dbReference type="ARBA" id="ARBA00022553"/>
    </source>
</evidence>
<dbReference type="Proteomes" id="UP001160625">
    <property type="component" value="Unassembled WGS sequence"/>
</dbReference>
<dbReference type="Gene3D" id="3.40.50.2300">
    <property type="match status" value="1"/>
</dbReference>
<evidence type="ECO:0000256" key="2">
    <source>
        <dbReference type="ARBA" id="ARBA00012438"/>
    </source>
</evidence>
<keyword evidence="16" id="KW-1185">Reference proteome</keyword>
<dbReference type="InterPro" id="IPR001789">
    <property type="entry name" value="Sig_transdc_resp-reg_receiver"/>
</dbReference>
<keyword evidence="7" id="KW-0547">Nucleotide-binding</keyword>
<reference evidence="15" key="1">
    <citation type="submission" date="2023-04" db="EMBL/GenBank/DDBJ databases">
        <title>Sphingomonas sp. MAHUQ-71 isolated from rice field.</title>
        <authorList>
            <person name="Huq M.A."/>
        </authorList>
    </citation>
    <scope>NUCLEOTIDE SEQUENCE</scope>
    <source>
        <strain evidence="15">MAHUQ-71</strain>
    </source>
</reference>
<dbReference type="PANTHER" id="PTHR41523">
    <property type="entry name" value="TWO-COMPONENT SYSTEM SENSOR PROTEIN"/>
    <property type="match status" value="1"/>
</dbReference>
<evidence type="ECO:0000256" key="3">
    <source>
        <dbReference type="ARBA" id="ARBA00022543"/>
    </source>
</evidence>
<keyword evidence="5" id="KW-0716">Sensory transduction</keyword>
<feature type="domain" description="Phytochrome chromophore attachment site" evidence="13">
    <location>
        <begin position="143"/>
        <end position="300"/>
    </location>
</feature>
<evidence type="ECO:0000259" key="13">
    <source>
        <dbReference type="PROSITE" id="PS50046"/>
    </source>
</evidence>
<keyword evidence="3" id="KW-0600">Photoreceptor protein</keyword>
<evidence type="ECO:0000256" key="5">
    <source>
        <dbReference type="ARBA" id="ARBA00022606"/>
    </source>
</evidence>
<dbReference type="PANTHER" id="PTHR41523:SF7">
    <property type="entry name" value="HISTIDINE KINASE"/>
    <property type="match status" value="1"/>
</dbReference>
<evidence type="ECO:0000256" key="6">
    <source>
        <dbReference type="ARBA" id="ARBA00022679"/>
    </source>
</evidence>
<dbReference type="InterPro" id="IPR043150">
    <property type="entry name" value="Phytochrome_PHY_sf"/>
</dbReference>
<dbReference type="RefSeq" id="WP_281042556.1">
    <property type="nucleotide sequence ID" value="NZ_JARYGZ010000001.1"/>
</dbReference>
<dbReference type="PROSITE" id="PS50046">
    <property type="entry name" value="PHYTOCHROME_2"/>
    <property type="match status" value="1"/>
</dbReference>
<dbReference type="InterPro" id="IPR001294">
    <property type="entry name" value="Phytochrome"/>
</dbReference>
<comment type="catalytic activity">
    <reaction evidence="1">
        <text>ATP + protein L-histidine = ADP + protein N-phospho-L-histidine.</text>
        <dbReference type="EC" id="2.7.13.3"/>
    </reaction>
</comment>
<evidence type="ECO:0000256" key="1">
    <source>
        <dbReference type="ARBA" id="ARBA00000085"/>
    </source>
</evidence>
<dbReference type="InterPro" id="IPR029016">
    <property type="entry name" value="GAF-like_dom_sf"/>
</dbReference>
<keyword evidence="11" id="KW-0675">Receptor</keyword>
<evidence type="ECO:0000313" key="15">
    <source>
        <dbReference type="EMBL" id="MDH7637192.1"/>
    </source>
</evidence>
<evidence type="ECO:0000256" key="7">
    <source>
        <dbReference type="ARBA" id="ARBA00022741"/>
    </source>
</evidence>
<dbReference type="Pfam" id="PF07536">
    <property type="entry name" value="HWE_HK"/>
    <property type="match status" value="1"/>
</dbReference>
<dbReference type="InterPro" id="IPR003018">
    <property type="entry name" value="GAF"/>
</dbReference>